<proteinExistence type="predicted"/>
<dbReference type="OrthoDB" id="10435489at2759"/>
<reference evidence="2 3" key="1">
    <citation type="journal article" date="2018" name="Nat. Ecol. Evol.">
        <title>Shark genomes provide insights into elasmobranch evolution and the origin of vertebrates.</title>
        <authorList>
            <person name="Hara Y"/>
            <person name="Yamaguchi K"/>
            <person name="Onimaru K"/>
            <person name="Kadota M"/>
            <person name="Koyanagi M"/>
            <person name="Keeley SD"/>
            <person name="Tatsumi K"/>
            <person name="Tanaka K"/>
            <person name="Motone F"/>
            <person name="Kageyama Y"/>
            <person name="Nozu R"/>
            <person name="Adachi N"/>
            <person name="Nishimura O"/>
            <person name="Nakagawa R"/>
            <person name="Tanegashima C"/>
            <person name="Kiyatake I"/>
            <person name="Matsumoto R"/>
            <person name="Murakumo K"/>
            <person name="Nishida K"/>
            <person name="Terakita A"/>
            <person name="Kuratani S"/>
            <person name="Sato K"/>
            <person name="Hyodo S Kuraku.S."/>
        </authorList>
    </citation>
    <scope>NUCLEOTIDE SEQUENCE [LARGE SCALE GENOMIC DNA]</scope>
</reference>
<name>A0A401NY88_SCYTO</name>
<keyword evidence="3" id="KW-1185">Reference proteome</keyword>
<organism evidence="2 3">
    <name type="scientific">Scyliorhinus torazame</name>
    <name type="common">Cloudy catshark</name>
    <name type="synonym">Catulus torazame</name>
    <dbReference type="NCBI Taxonomy" id="75743"/>
    <lineage>
        <taxon>Eukaryota</taxon>
        <taxon>Metazoa</taxon>
        <taxon>Chordata</taxon>
        <taxon>Craniata</taxon>
        <taxon>Vertebrata</taxon>
        <taxon>Chondrichthyes</taxon>
        <taxon>Elasmobranchii</taxon>
        <taxon>Galeomorphii</taxon>
        <taxon>Galeoidea</taxon>
        <taxon>Carcharhiniformes</taxon>
        <taxon>Scyliorhinidae</taxon>
        <taxon>Scyliorhinus</taxon>
    </lineage>
</organism>
<gene>
    <name evidence="2" type="ORF">scyTo_0004867</name>
</gene>
<dbReference type="EMBL" id="BFAA01001465">
    <property type="protein sequence ID" value="GCB65839.1"/>
    <property type="molecule type" value="Genomic_DNA"/>
</dbReference>
<comment type="caution">
    <text evidence="2">The sequence shown here is derived from an EMBL/GenBank/DDBJ whole genome shotgun (WGS) entry which is preliminary data.</text>
</comment>
<feature type="region of interest" description="Disordered" evidence="1">
    <location>
        <begin position="208"/>
        <end position="249"/>
    </location>
</feature>
<feature type="region of interest" description="Disordered" evidence="1">
    <location>
        <begin position="133"/>
        <end position="156"/>
    </location>
</feature>
<dbReference type="Proteomes" id="UP000288216">
    <property type="component" value="Unassembled WGS sequence"/>
</dbReference>
<sequence length="334" mass="37863">MPMHPLSSPDIQLFKVLLNNSGFFFKYKINYSRHKLVRSEDEKQDKEIFQRTMKMRLEHFKPTKLEVNHNATIRNTKKEKATIKKHSDVVPNKQTLTHSDALHKDKDSEVKNHCDPSDDGISFLITPEINESEETITGNSKSIPSPPPLPSPSTLDAKQLSMKDGQVSQDDLSSERPSRIFPSYLQKTWVQSYSSLENVESQVSTISEQVAAQEESTTEITSEATVDSPSETKLNEEDHPTRLDSEGTSVKVQCAETLNEELEDNSPKDPGVQEQKPLIIKDSKMHSAAAKRVQNRRSFHRPKPLRYPVLQKLGSLPVSCHIPPHSLEQEETQF</sequence>
<accession>A0A401NY88</accession>
<protein>
    <submittedName>
        <fullName evidence="2">Uncharacterized protein</fullName>
    </submittedName>
</protein>
<dbReference type="STRING" id="75743.A0A401NY88"/>
<dbReference type="AlphaFoldDB" id="A0A401NY88"/>
<evidence type="ECO:0000313" key="3">
    <source>
        <dbReference type="Proteomes" id="UP000288216"/>
    </source>
</evidence>
<evidence type="ECO:0000256" key="1">
    <source>
        <dbReference type="SAM" id="MobiDB-lite"/>
    </source>
</evidence>
<feature type="compositionally biased region" description="Low complexity" evidence="1">
    <location>
        <begin position="211"/>
        <end position="225"/>
    </location>
</feature>
<evidence type="ECO:0000313" key="2">
    <source>
        <dbReference type="EMBL" id="GCB65839.1"/>
    </source>
</evidence>
<feature type="compositionally biased region" description="Basic and acidic residues" evidence="1">
    <location>
        <begin position="233"/>
        <end position="245"/>
    </location>
</feature>